<reference evidence="2" key="2">
    <citation type="submission" date="2003-12" db="EMBL/GenBank/DDBJ databases">
        <title>Monterey Bay Coastal Ocean Microbial Observatory environmental clone sequencing.</title>
        <authorList>
            <person name="DeLong E.F."/>
        </authorList>
    </citation>
    <scope>NUCLEOTIDE SEQUENCE</scope>
</reference>
<dbReference type="PANTHER" id="PTHR43267">
    <property type="entry name" value="TRNA THREONYLCARBAMOYLADENOSINE DEHYDRATASE"/>
    <property type="match status" value="1"/>
</dbReference>
<sequence>MMDREVDLERRFGGIIRLYGEKKFRLIQNSHVCVVGIGGVGSWVVESLVRHGVGKITLIDMDHIVESNINRQIHALDSTDGESKIKAMKDRIIDINPTCLVDCIDDFLEESNIESHISSRFDFIIDAIDQSSVKTSLAEYCQSKNLSLIMVGGAGGRVDPARIKIADLSKTFGDPLLSNIRKHFNKKNKLLKSKYEIPTIFSDEPIIKPDACEVDQLGGGLSCDGYGSSLNITATMAFYVVAYIFSKI</sequence>
<dbReference type="GO" id="GO:0061504">
    <property type="term" value="P:cyclic threonylcarbamoyladenosine biosynthetic process"/>
    <property type="evidence" value="ECO:0007669"/>
    <property type="project" value="TreeGrafter"/>
</dbReference>
<evidence type="ECO:0000259" key="1">
    <source>
        <dbReference type="Pfam" id="PF00899"/>
    </source>
</evidence>
<dbReference type="GO" id="GO:0061503">
    <property type="term" value="F:tRNA threonylcarbamoyladenosine dehydratase"/>
    <property type="evidence" value="ECO:0007669"/>
    <property type="project" value="TreeGrafter"/>
</dbReference>
<dbReference type="AlphaFoldDB" id="Q6SFJ2"/>
<dbReference type="Pfam" id="PF00899">
    <property type="entry name" value="ThiF"/>
    <property type="match status" value="1"/>
</dbReference>
<proteinExistence type="predicted"/>
<reference evidence="2" key="1">
    <citation type="submission" date="2003-11" db="EMBL/GenBank/DDBJ databases">
        <authorList>
            <person name="Heidelberg J.F."/>
            <person name="Eisen J.A."/>
            <person name="Nelson W.C."/>
            <person name="DeLong E.F."/>
        </authorList>
    </citation>
    <scope>NUCLEOTIDE SEQUENCE</scope>
</reference>
<evidence type="ECO:0000313" key="2">
    <source>
        <dbReference type="EMBL" id="AAR38224.1"/>
    </source>
</evidence>
<name>Q6SFJ2_9BACT</name>
<dbReference type="Gene3D" id="3.40.50.720">
    <property type="entry name" value="NAD(P)-binding Rossmann-like Domain"/>
    <property type="match status" value="1"/>
</dbReference>
<gene>
    <name evidence="2" type="ORF">MBMO_EBAC000-36A07.69</name>
</gene>
<organism evidence="2">
    <name type="scientific">uncultured marine bacterium 580</name>
    <dbReference type="NCBI Taxonomy" id="257400"/>
    <lineage>
        <taxon>Bacteria</taxon>
        <taxon>environmental samples</taxon>
    </lineage>
</organism>
<dbReference type="SUPFAM" id="SSF69572">
    <property type="entry name" value="Activating enzymes of the ubiquitin-like proteins"/>
    <property type="match status" value="1"/>
</dbReference>
<dbReference type="EMBL" id="AY458647">
    <property type="protein sequence ID" value="AAR38224.1"/>
    <property type="molecule type" value="Genomic_DNA"/>
</dbReference>
<feature type="domain" description="THIF-type NAD/FAD binding fold" evidence="1">
    <location>
        <begin position="17"/>
        <end position="171"/>
    </location>
</feature>
<dbReference type="PANTHER" id="PTHR43267:SF1">
    <property type="entry name" value="TRNA THREONYLCARBAMOYLADENOSINE DEHYDRATASE"/>
    <property type="match status" value="1"/>
</dbReference>
<dbReference type="InterPro" id="IPR000594">
    <property type="entry name" value="ThiF_NAD_FAD-bd"/>
</dbReference>
<dbReference type="CDD" id="cd00755">
    <property type="entry name" value="YgdL_like"/>
    <property type="match status" value="1"/>
</dbReference>
<accession>Q6SFJ2</accession>
<dbReference type="GO" id="GO:0008641">
    <property type="term" value="F:ubiquitin-like modifier activating enzyme activity"/>
    <property type="evidence" value="ECO:0007669"/>
    <property type="project" value="InterPro"/>
</dbReference>
<protein>
    <submittedName>
        <fullName evidence="2">ThiF family protein</fullName>
    </submittedName>
</protein>
<dbReference type="InterPro" id="IPR035985">
    <property type="entry name" value="Ubiquitin-activating_enz"/>
</dbReference>
<dbReference type="InterPro" id="IPR045886">
    <property type="entry name" value="ThiF/MoeB/HesA"/>
</dbReference>